<dbReference type="Proteomes" id="UP000434957">
    <property type="component" value="Unassembled WGS sequence"/>
</dbReference>
<evidence type="ECO:0000313" key="1">
    <source>
        <dbReference type="EMBL" id="KAE8999500.1"/>
    </source>
</evidence>
<organism evidence="3 5">
    <name type="scientific">Phytophthora rubi</name>
    <dbReference type="NCBI Taxonomy" id="129364"/>
    <lineage>
        <taxon>Eukaryota</taxon>
        <taxon>Sar</taxon>
        <taxon>Stramenopiles</taxon>
        <taxon>Oomycota</taxon>
        <taxon>Peronosporomycetes</taxon>
        <taxon>Peronosporales</taxon>
        <taxon>Peronosporaceae</taxon>
        <taxon>Phytophthora</taxon>
    </lineage>
</organism>
<accession>A0A6A4DSN7</accession>
<evidence type="ECO:0000313" key="3">
    <source>
        <dbReference type="EMBL" id="KAE9313627.1"/>
    </source>
</evidence>
<evidence type="ECO:0000313" key="4">
    <source>
        <dbReference type="Proteomes" id="UP000429607"/>
    </source>
</evidence>
<gene>
    <name evidence="2" type="ORF">PR001_g18109</name>
    <name evidence="1" type="ORF">PR002_g18438</name>
    <name evidence="3" type="ORF">PR003_g19451</name>
</gene>
<proteinExistence type="predicted"/>
<evidence type="ECO:0000313" key="6">
    <source>
        <dbReference type="Proteomes" id="UP000435112"/>
    </source>
</evidence>
<dbReference type="EMBL" id="QXFT01001640">
    <property type="protein sequence ID" value="KAE9313627.1"/>
    <property type="molecule type" value="Genomic_DNA"/>
</dbReference>
<evidence type="ECO:0000313" key="2">
    <source>
        <dbReference type="EMBL" id="KAE9002966.1"/>
    </source>
</evidence>
<dbReference type="OrthoDB" id="6761013at2759"/>
<dbReference type="AlphaFoldDB" id="A0A6A4DSN7"/>
<sequence>MDQGVIAWLKNRVLAARSREAALRLLEGDDNPYDISPAEALERICDAWEEMPPKDIKKYWGHAGLYVDRSEIVDLLNPRLSKRT</sequence>
<dbReference type="Proteomes" id="UP000435112">
    <property type="component" value="Unassembled WGS sequence"/>
</dbReference>
<dbReference type="EMBL" id="QXFU01001577">
    <property type="protein sequence ID" value="KAE8999500.1"/>
    <property type="molecule type" value="Genomic_DNA"/>
</dbReference>
<dbReference type="EMBL" id="QXFV01001565">
    <property type="protein sequence ID" value="KAE9002966.1"/>
    <property type="molecule type" value="Genomic_DNA"/>
</dbReference>
<name>A0A6A4DSN7_9STRA</name>
<evidence type="ECO:0008006" key="7">
    <source>
        <dbReference type="Google" id="ProtNLM"/>
    </source>
</evidence>
<comment type="caution">
    <text evidence="3">The sequence shown here is derived from an EMBL/GenBank/DDBJ whole genome shotgun (WGS) entry which is preliminary data.</text>
</comment>
<reference evidence="3 5" key="1">
    <citation type="submission" date="2018-08" db="EMBL/GenBank/DDBJ databases">
        <title>Genomic investigation of the strawberry pathogen Phytophthora fragariae indicates pathogenicity is determined by transcriptional variation in three key races.</title>
        <authorList>
            <person name="Adams T.M."/>
            <person name="Armitage A.D."/>
            <person name="Sobczyk M.K."/>
            <person name="Bates H.J."/>
            <person name="Dunwell J.M."/>
            <person name="Nellist C.F."/>
            <person name="Harrison R.J."/>
        </authorList>
    </citation>
    <scope>NUCLEOTIDE SEQUENCE [LARGE SCALE GENOMIC DNA]</scope>
    <source>
        <strain evidence="2 4">SCRP249</strain>
        <strain evidence="1 6">SCRP324</strain>
        <strain evidence="3 5">SCRP333</strain>
    </source>
</reference>
<protein>
    <recommendedName>
        <fullName evidence="7">DDE-1 domain-containing protein</fullName>
    </recommendedName>
</protein>
<keyword evidence="5" id="KW-1185">Reference proteome</keyword>
<evidence type="ECO:0000313" key="5">
    <source>
        <dbReference type="Proteomes" id="UP000434957"/>
    </source>
</evidence>
<dbReference type="Proteomes" id="UP000429607">
    <property type="component" value="Unassembled WGS sequence"/>
</dbReference>